<evidence type="ECO:0000259" key="1">
    <source>
        <dbReference type="Pfam" id="PF05076"/>
    </source>
</evidence>
<comment type="caution">
    <text evidence="2">The sequence shown here is derived from an EMBL/GenBank/DDBJ whole genome shotgun (WGS) entry which is preliminary data.</text>
</comment>
<dbReference type="Proteomes" id="UP001596011">
    <property type="component" value="Unassembled WGS sequence"/>
</dbReference>
<feature type="domain" description="Suppressor of fused-like" evidence="1">
    <location>
        <begin position="34"/>
        <end position="181"/>
    </location>
</feature>
<name>A0ABV9HAL0_9MICO</name>
<organism evidence="2 3">
    <name type="scientific">Promicromonospora alba</name>
    <dbReference type="NCBI Taxonomy" id="1616110"/>
    <lineage>
        <taxon>Bacteria</taxon>
        <taxon>Bacillati</taxon>
        <taxon>Actinomycetota</taxon>
        <taxon>Actinomycetes</taxon>
        <taxon>Micrococcales</taxon>
        <taxon>Promicromonosporaceae</taxon>
        <taxon>Promicromonospora</taxon>
    </lineage>
</organism>
<proteinExistence type="predicted"/>
<dbReference type="Pfam" id="PF05076">
    <property type="entry name" value="SUFU"/>
    <property type="match status" value="1"/>
</dbReference>
<evidence type="ECO:0000313" key="3">
    <source>
        <dbReference type="Proteomes" id="UP001596011"/>
    </source>
</evidence>
<reference evidence="3" key="1">
    <citation type="journal article" date="2019" name="Int. J. Syst. Evol. Microbiol.">
        <title>The Global Catalogue of Microorganisms (GCM) 10K type strain sequencing project: providing services to taxonomists for standard genome sequencing and annotation.</title>
        <authorList>
            <consortium name="The Broad Institute Genomics Platform"/>
            <consortium name="The Broad Institute Genome Sequencing Center for Infectious Disease"/>
            <person name="Wu L."/>
            <person name="Ma J."/>
        </authorList>
    </citation>
    <scope>NUCLEOTIDE SEQUENCE [LARGE SCALE GENOMIC DNA]</scope>
    <source>
        <strain evidence="3">CCUG 42722</strain>
    </source>
</reference>
<dbReference type="RefSeq" id="WP_377132489.1">
    <property type="nucleotide sequence ID" value="NZ_JBHSFI010000002.1"/>
</dbReference>
<accession>A0ABV9HAL0</accession>
<protein>
    <submittedName>
        <fullName evidence="2">Suppressor of fused domain protein</fullName>
    </submittedName>
</protein>
<keyword evidence="3" id="KW-1185">Reference proteome</keyword>
<gene>
    <name evidence="2" type="ORF">ACFO6V_04045</name>
</gene>
<dbReference type="EMBL" id="JBHSFI010000002">
    <property type="protein sequence ID" value="MFC4627392.1"/>
    <property type="molecule type" value="Genomic_DNA"/>
</dbReference>
<evidence type="ECO:0000313" key="2">
    <source>
        <dbReference type="EMBL" id="MFC4627392.1"/>
    </source>
</evidence>
<dbReference type="InterPro" id="IPR020941">
    <property type="entry name" value="SUFU-like_domain"/>
</dbReference>
<sequence>MNLSEHFEQRLGTITGGSGRKVDGVQIVHYVNGIFLDVEAWSTLGMSRHVLAARGTESRYLLEVFLAVRAIPDRSVKDVGRCVEWLAEMMVGRHEARIRGDVQELPGPIHDLSALDHVYFANPVYYDEAFYDVEANGQRAGIVWLIPIGRREAQFVREHGWQIFEERLELVDPDLFDMTRPEIV</sequence>